<name>A0ABP9FAT5_9GAMM</name>
<dbReference type="PANTHER" id="PTHR42736">
    <property type="entry name" value="PROTEIN-GLUTAMINE GAMMA-GLUTAMYLTRANSFERASE"/>
    <property type="match status" value="1"/>
</dbReference>
<comment type="caution">
    <text evidence="3">The sequence shown here is derived from an EMBL/GenBank/DDBJ whole genome shotgun (WGS) entry which is preliminary data.</text>
</comment>
<protein>
    <submittedName>
        <fullName evidence="3">DUF3488 and transglutaminase-like domain-containing protein</fullName>
    </submittedName>
</protein>
<dbReference type="Pfam" id="PF11992">
    <property type="entry name" value="TgpA_N"/>
    <property type="match status" value="1"/>
</dbReference>
<keyword evidence="1" id="KW-0472">Membrane</keyword>
<feature type="transmembrane region" description="Helical" evidence="1">
    <location>
        <begin position="156"/>
        <end position="174"/>
    </location>
</feature>
<dbReference type="InterPro" id="IPR025403">
    <property type="entry name" value="TgpA-like_C"/>
</dbReference>
<dbReference type="RefSeq" id="WP_345335896.1">
    <property type="nucleotide sequence ID" value="NZ_BAABJZ010000087.1"/>
</dbReference>
<dbReference type="EMBL" id="BAABJZ010000087">
    <property type="protein sequence ID" value="GAA4891951.1"/>
    <property type="molecule type" value="Genomic_DNA"/>
</dbReference>
<feature type="transmembrane region" description="Helical" evidence="1">
    <location>
        <begin position="125"/>
        <end position="144"/>
    </location>
</feature>
<accession>A0ABP9FAT5</accession>
<dbReference type="Pfam" id="PF13559">
    <property type="entry name" value="DUF4129"/>
    <property type="match status" value="1"/>
</dbReference>
<sequence>MLVSRAAQGCLLLSQIAIILPLSPTATPWTLAILLLCLLWRVGIFYGRVTRPPKLLVNSLGIAATLTLFSIATQMDMMQALTNLLILAYGLKTIETRNTGDLTVVILTGYFLIGLHLLDSFTPLMAVQMVLLVALNTTPLLISYRPEAPKALALETAKLMVFSLPLTLLLFLLVPRMAPIWQLQNPQIARTGLSDSLALGQIAQLTRSDELVMRASFDGAIPAPEQRYWRALILNDFDGQRWRASRLAEAEPEPLSPPYRPYQLILEPSHQRWLPTLKHSDSQDPALQPLPGGRLGWRTPPATRTSVALLQAQAAPTPRPLSETVRQQALQLPAQGDPASRRWATQLRQQYDDPTARIAAILQRFRQAPFRYTLQPPKLGPDQIDSFLFDTQAGFCSHYASALVFVARQAGIPARLVTGYQGGELGPRGDFLSIYQYNAHAWSEVWLEGQGWVRIDPTAAVAPERVEQGAQAALAQQEGFMADARLPWLQFRNSPWLWQLRGWMAQVDYQWSRWVMGFDEQRQARLWDRWMGGFDLLKAGALLGGAIFVLALLQALSSGLLKLPKTAPLAVRRYRKILRKLEAIGAGPKPGEAPLGHLRRLQVTQPQLAARFAPICHHFLSLRYDPQCDKRQQMLAMQRAIKRLRRYINRLHSTIPASARGSFPAPPAP</sequence>
<evidence type="ECO:0000259" key="2">
    <source>
        <dbReference type="SMART" id="SM00460"/>
    </source>
</evidence>
<evidence type="ECO:0000256" key="1">
    <source>
        <dbReference type="SAM" id="Phobius"/>
    </source>
</evidence>
<dbReference type="SMART" id="SM00460">
    <property type="entry name" value="TGc"/>
    <property type="match status" value="1"/>
</dbReference>
<dbReference type="SUPFAM" id="SSF54001">
    <property type="entry name" value="Cysteine proteinases"/>
    <property type="match status" value="1"/>
</dbReference>
<keyword evidence="1" id="KW-1133">Transmembrane helix</keyword>
<feature type="domain" description="Transglutaminase-like" evidence="2">
    <location>
        <begin position="388"/>
        <end position="459"/>
    </location>
</feature>
<evidence type="ECO:0000313" key="3">
    <source>
        <dbReference type="EMBL" id="GAA4891951.1"/>
    </source>
</evidence>
<dbReference type="PANTHER" id="PTHR42736:SF1">
    <property type="entry name" value="PROTEIN-GLUTAMINE GAMMA-GLUTAMYLTRANSFERASE"/>
    <property type="match status" value="1"/>
</dbReference>
<organism evidence="3 4">
    <name type="scientific">Ferrimonas pelagia</name>
    <dbReference type="NCBI Taxonomy" id="1177826"/>
    <lineage>
        <taxon>Bacteria</taxon>
        <taxon>Pseudomonadati</taxon>
        <taxon>Pseudomonadota</taxon>
        <taxon>Gammaproteobacteria</taxon>
        <taxon>Alteromonadales</taxon>
        <taxon>Ferrimonadaceae</taxon>
        <taxon>Ferrimonas</taxon>
    </lineage>
</organism>
<feature type="transmembrane region" description="Helical" evidence="1">
    <location>
        <begin position="27"/>
        <end position="46"/>
    </location>
</feature>
<dbReference type="InterPro" id="IPR002931">
    <property type="entry name" value="Transglutaminase-like"/>
</dbReference>
<dbReference type="Proteomes" id="UP001499988">
    <property type="component" value="Unassembled WGS sequence"/>
</dbReference>
<keyword evidence="4" id="KW-1185">Reference proteome</keyword>
<dbReference type="InterPro" id="IPR052901">
    <property type="entry name" value="Bact_TGase-like"/>
</dbReference>
<dbReference type="Pfam" id="PF01841">
    <property type="entry name" value="Transglut_core"/>
    <property type="match status" value="1"/>
</dbReference>
<proteinExistence type="predicted"/>
<dbReference type="InterPro" id="IPR021878">
    <property type="entry name" value="TgpA_N"/>
</dbReference>
<feature type="transmembrane region" description="Helical" evidence="1">
    <location>
        <begin position="536"/>
        <end position="556"/>
    </location>
</feature>
<gene>
    <name evidence="3" type="ORF">GCM10023333_26570</name>
</gene>
<dbReference type="InterPro" id="IPR038765">
    <property type="entry name" value="Papain-like_cys_pep_sf"/>
</dbReference>
<dbReference type="Gene3D" id="3.10.620.30">
    <property type="match status" value="1"/>
</dbReference>
<feature type="transmembrane region" description="Helical" evidence="1">
    <location>
        <begin position="55"/>
        <end position="75"/>
    </location>
</feature>
<keyword evidence="1" id="KW-0812">Transmembrane</keyword>
<evidence type="ECO:0000313" key="4">
    <source>
        <dbReference type="Proteomes" id="UP001499988"/>
    </source>
</evidence>
<reference evidence="4" key="1">
    <citation type="journal article" date="2019" name="Int. J. Syst. Evol. Microbiol.">
        <title>The Global Catalogue of Microorganisms (GCM) 10K type strain sequencing project: providing services to taxonomists for standard genome sequencing and annotation.</title>
        <authorList>
            <consortium name="The Broad Institute Genomics Platform"/>
            <consortium name="The Broad Institute Genome Sequencing Center for Infectious Disease"/>
            <person name="Wu L."/>
            <person name="Ma J."/>
        </authorList>
    </citation>
    <scope>NUCLEOTIDE SEQUENCE [LARGE SCALE GENOMIC DNA]</scope>
    <source>
        <strain evidence="4">JCM 18401</strain>
    </source>
</reference>